<evidence type="ECO:0000313" key="2">
    <source>
        <dbReference type="EMBL" id="BBL34464.1"/>
    </source>
</evidence>
<name>A0A4Y1YKA1_9PROT</name>
<proteinExistence type="predicted"/>
<sequence length="142" mass="16925">MVRSFLLEPVYDLIIIPYDTWMKRIKYASDISKEKFAEIEPLLRSVRRSTKPTTIDLYEVFCAVLYLLRTGCQWRFLPGEFPKWQSVYAYWRKWNEPDQHGVSVLEQALKKSGWRGPRETGAQRLQHVLDCGRAKREEYRHG</sequence>
<dbReference type="EMBL" id="AP019755">
    <property type="protein sequence ID" value="BBL34464.1"/>
    <property type="molecule type" value="Genomic_DNA"/>
</dbReference>
<protein>
    <recommendedName>
        <fullName evidence="1">Insertion element IS402-like domain-containing protein</fullName>
    </recommendedName>
</protein>
<evidence type="ECO:0000259" key="1">
    <source>
        <dbReference type="Pfam" id="PF13340"/>
    </source>
</evidence>
<dbReference type="Proteomes" id="UP000316473">
    <property type="component" value="Chromosome"/>
</dbReference>
<dbReference type="PANTHER" id="PTHR30007">
    <property type="entry name" value="PHP DOMAIN PROTEIN"/>
    <property type="match status" value="1"/>
</dbReference>
<dbReference type="KEGG" id="nst:Nstercoris_00700"/>
<feature type="domain" description="Insertion element IS402-like" evidence="1">
    <location>
        <begin position="32"/>
        <end position="96"/>
    </location>
</feature>
<dbReference type="Pfam" id="PF13340">
    <property type="entry name" value="DUF4096"/>
    <property type="match status" value="1"/>
</dbReference>
<keyword evidence="3" id="KW-1185">Reference proteome</keyword>
<accession>A0A4Y1YKA1</accession>
<dbReference type="AlphaFoldDB" id="A0A4Y1YKA1"/>
<evidence type="ECO:0000313" key="3">
    <source>
        <dbReference type="Proteomes" id="UP000316473"/>
    </source>
</evidence>
<organism evidence="2 3">
    <name type="scientific">Nitrosomonas stercoris</name>
    <dbReference type="NCBI Taxonomy" id="1444684"/>
    <lineage>
        <taxon>Bacteria</taxon>
        <taxon>Pseudomonadati</taxon>
        <taxon>Pseudomonadota</taxon>
        <taxon>Betaproteobacteria</taxon>
        <taxon>Nitrosomonadales</taxon>
        <taxon>Nitrosomonadaceae</taxon>
        <taxon>Nitrosomonas</taxon>
    </lineage>
</organism>
<gene>
    <name evidence="2" type="ORF">Nstercoris_00700</name>
</gene>
<reference evidence="2 3" key="1">
    <citation type="submission" date="2019-06" db="EMBL/GenBank/DDBJ databases">
        <title>Nitrosomonas stercoris KYUHI-S whole genome shotgun sequence.</title>
        <authorList>
            <person name="Nakagawa T."/>
            <person name="Tsuchiya Y."/>
            <person name="Takahashi R."/>
        </authorList>
    </citation>
    <scope>NUCLEOTIDE SEQUENCE [LARGE SCALE GENOMIC DNA]</scope>
    <source>
        <strain evidence="2 3">KYUHI-S</strain>
    </source>
</reference>
<dbReference type="InterPro" id="IPR025161">
    <property type="entry name" value="IS402-like_dom"/>
</dbReference>
<dbReference type="PANTHER" id="PTHR30007:SF0">
    <property type="entry name" value="TRANSPOSASE"/>
    <property type="match status" value="1"/>
</dbReference>